<dbReference type="PROSITE" id="PS50893">
    <property type="entry name" value="ABC_TRANSPORTER_2"/>
    <property type="match status" value="1"/>
</dbReference>
<dbReference type="GO" id="GO:0005524">
    <property type="term" value="F:ATP binding"/>
    <property type="evidence" value="ECO:0007669"/>
    <property type="project" value="UniProtKB-KW"/>
</dbReference>
<dbReference type="PANTHER" id="PTHR43553">
    <property type="entry name" value="HEAVY METAL TRANSPORTER"/>
    <property type="match status" value="1"/>
</dbReference>
<keyword evidence="2" id="KW-0813">Transport</keyword>
<dbReference type="CDD" id="cd03225">
    <property type="entry name" value="ABC_cobalt_CbiO_domain1"/>
    <property type="match status" value="1"/>
</dbReference>
<dbReference type="Pfam" id="PF00005">
    <property type="entry name" value="ABC_tran"/>
    <property type="match status" value="1"/>
</dbReference>
<keyword evidence="7" id="KW-1185">Reference proteome</keyword>
<sequence>MTDSTPIFELRGVSFGYPGRANILNELDFALPRGARVGIIGPNGAGKTTMAHILMGLVKPTSGRILFRGKAVESEDGFVALRKAVGLLFQNAEDQLIFPTVIEDVAFGPLNAGKSASEAKDIALRTLASLGLSGFEHRVTHKLSGGEKKLVSLASVLAMDPEALFLDEPTNALDVDTRERLVSILNGLDKALIIISHDWDFLARTTHDIYAMRNGRVTFDGETHAHQHIHAHVHGTTPHTHGE</sequence>
<gene>
    <name evidence="6" type="ORF">GGQ74_000761</name>
</gene>
<dbReference type="Gene3D" id="3.40.50.300">
    <property type="entry name" value="P-loop containing nucleotide triphosphate hydrolases"/>
    <property type="match status" value="1"/>
</dbReference>
<evidence type="ECO:0000259" key="5">
    <source>
        <dbReference type="PROSITE" id="PS50893"/>
    </source>
</evidence>
<feature type="domain" description="ABC transporter" evidence="5">
    <location>
        <begin position="8"/>
        <end position="239"/>
    </location>
</feature>
<evidence type="ECO:0000313" key="6">
    <source>
        <dbReference type="EMBL" id="NJB67121.1"/>
    </source>
</evidence>
<dbReference type="InterPro" id="IPR003439">
    <property type="entry name" value="ABC_transporter-like_ATP-bd"/>
</dbReference>
<dbReference type="RefSeq" id="WP_167940201.1">
    <property type="nucleotide sequence ID" value="NZ_JAATJA010000001.1"/>
</dbReference>
<dbReference type="AlphaFoldDB" id="A0A846QFV9"/>
<dbReference type="InterPro" id="IPR015856">
    <property type="entry name" value="ABC_transpr_CbiO/EcfA_su"/>
</dbReference>
<evidence type="ECO:0000256" key="1">
    <source>
        <dbReference type="ARBA" id="ARBA00005417"/>
    </source>
</evidence>
<dbReference type="GO" id="GO:0043190">
    <property type="term" value="C:ATP-binding cassette (ABC) transporter complex"/>
    <property type="evidence" value="ECO:0007669"/>
    <property type="project" value="TreeGrafter"/>
</dbReference>
<accession>A0A846QFV9</accession>
<dbReference type="InterPro" id="IPR050095">
    <property type="entry name" value="ECF_ABC_transporter_ATP-bd"/>
</dbReference>
<evidence type="ECO:0000256" key="2">
    <source>
        <dbReference type="ARBA" id="ARBA00022448"/>
    </source>
</evidence>
<evidence type="ECO:0000256" key="3">
    <source>
        <dbReference type="ARBA" id="ARBA00022741"/>
    </source>
</evidence>
<dbReference type="InterPro" id="IPR027417">
    <property type="entry name" value="P-loop_NTPase"/>
</dbReference>
<dbReference type="InterPro" id="IPR003593">
    <property type="entry name" value="AAA+_ATPase"/>
</dbReference>
<reference evidence="6 7" key="1">
    <citation type="submission" date="2020-03" db="EMBL/GenBank/DDBJ databases">
        <title>Genomic Encyclopedia of Type Strains, Phase IV (KMG-IV): sequencing the most valuable type-strain genomes for metagenomic binning, comparative biology and taxonomic classification.</title>
        <authorList>
            <person name="Goeker M."/>
        </authorList>
    </citation>
    <scope>NUCLEOTIDE SEQUENCE [LARGE SCALE GENOMIC DNA]</scope>
    <source>
        <strain evidence="6 7">DSM 24233</strain>
    </source>
</reference>
<keyword evidence="4 6" id="KW-0067">ATP-binding</keyword>
<dbReference type="SMART" id="SM00382">
    <property type="entry name" value="AAA"/>
    <property type="match status" value="1"/>
</dbReference>
<protein>
    <submittedName>
        <fullName evidence="6">Cobalt/nickel transport system ATP-binding protein</fullName>
    </submittedName>
</protein>
<dbReference type="InterPro" id="IPR017871">
    <property type="entry name" value="ABC_transporter-like_CS"/>
</dbReference>
<dbReference type="GO" id="GO:0042626">
    <property type="term" value="F:ATPase-coupled transmembrane transporter activity"/>
    <property type="evidence" value="ECO:0007669"/>
    <property type="project" value="TreeGrafter"/>
</dbReference>
<dbReference type="Proteomes" id="UP000580856">
    <property type="component" value="Unassembled WGS sequence"/>
</dbReference>
<dbReference type="GO" id="GO:0016887">
    <property type="term" value="F:ATP hydrolysis activity"/>
    <property type="evidence" value="ECO:0007669"/>
    <property type="project" value="InterPro"/>
</dbReference>
<comment type="caution">
    <text evidence="6">The sequence shown here is derived from an EMBL/GenBank/DDBJ whole genome shotgun (WGS) entry which is preliminary data.</text>
</comment>
<organism evidence="6 7">
    <name type="scientific">Desulfobaculum xiamenense</name>
    <dbReference type="NCBI Taxonomy" id="995050"/>
    <lineage>
        <taxon>Bacteria</taxon>
        <taxon>Pseudomonadati</taxon>
        <taxon>Thermodesulfobacteriota</taxon>
        <taxon>Desulfovibrionia</taxon>
        <taxon>Desulfovibrionales</taxon>
        <taxon>Desulfovibrionaceae</taxon>
        <taxon>Desulfobaculum</taxon>
    </lineage>
</organism>
<keyword evidence="3" id="KW-0547">Nucleotide-binding</keyword>
<dbReference type="SUPFAM" id="SSF52540">
    <property type="entry name" value="P-loop containing nucleoside triphosphate hydrolases"/>
    <property type="match status" value="1"/>
</dbReference>
<evidence type="ECO:0000256" key="4">
    <source>
        <dbReference type="ARBA" id="ARBA00022840"/>
    </source>
</evidence>
<evidence type="ECO:0000313" key="7">
    <source>
        <dbReference type="Proteomes" id="UP000580856"/>
    </source>
</evidence>
<proteinExistence type="inferred from homology"/>
<dbReference type="PROSITE" id="PS00211">
    <property type="entry name" value="ABC_TRANSPORTER_1"/>
    <property type="match status" value="1"/>
</dbReference>
<dbReference type="EMBL" id="JAATJA010000001">
    <property type="protein sequence ID" value="NJB67121.1"/>
    <property type="molecule type" value="Genomic_DNA"/>
</dbReference>
<dbReference type="PANTHER" id="PTHR43553:SF24">
    <property type="entry name" value="ENERGY-COUPLING FACTOR TRANSPORTER ATP-BINDING PROTEIN ECFA1"/>
    <property type="match status" value="1"/>
</dbReference>
<name>A0A846QFV9_9BACT</name>
<comment type="similarity">
    <text evidence="1">Belongs to the ABC transporter superfamily.</text>
</comment>